<dbReference type="Proteomes" id="UP001597263">
    <property type="component" value="Unassembled WGS sequence"/>
</dbReference>
<gene>
    <name evidence="4" type="ORF">ACFQ35_14115</name>
</gene>
<dbReference type="PANTHER" id="PTHR43877:SF2">
    <property type="entry name" value="AMINOALKYLPHOSPHONATE N-ACETYLTRANSFERASE-RELATED"/>
    <property type="match status" value="1"/>
</dbReference>
<organism evidence="4 5">
    <name type="scientific">Pseudochrobactrum kiredjianiae</name>
    <dbReference type="NCBI Taxonomy" id="386305"/>
    <lineage>
        <taxon>Bacteria</taxon>
        <taxon>Pseudomonadati</taxon>
        <taxon>Pseudomonadota</taxon>
        <taxon>Alphaproteobacteria</taxon>
        <taxon>Hyphomicrobiales</taxon>
        <taxon>Brucellaceae</taxon>
        <taxon>Pseudochrobactrum</taxon>
    </lineage>
</organism>
<evidence type="ECO:0000259" key="3">
    <source>
        <dbReference type="PROSITE" id="PS51186"/>
    </source>
</evidence>
<dbReference type="Pfam" id="PF13673">
    <property type="entry name" value="Acetyltransf_10"/>
    <property type="match status" value="1"/>
</dbReference>
<sequence>MEIRSARQDDAAEICSVLRRSITELCIADHHNDPQILDPWLANKTSDNLRAWIVRDGQTYRVAVIEGQIAGIGAVSATEGVLLNYVSPDFQYRGVSKALMVTLENWLKEQGQSVSCLTSTATARKFYGKIGYLPDGKPQMGRSGSPTFPMRKQLG</sequence>
<protein>
    <submittedName>
        <fullName evidence="4">GNAT family N-acetyltransferase</fullName>
        <ecNumber evidence="4">2.3.1.-</ecNumber>
    </submittedName>
</protein>
<reference evidence="5" key="1">
    <citation type="journal article" date="2019" name="Int. J. Syst. Evol. Microbiol.">
        <title>The Global Catalogue of Microorganisms (GCM) 10K type strain sequencing project: providing services to taxonomists for standard genome sequencing and annotation.</title>
        <authorList>
            <consortium name="The Broad Institute Genomics Platform"/>
            <consortium name="The Broad Institute Genome Sequencing Center for Infectious Disease"/>
            <person name="Wu L."/>
            <person name="Ma J."/>
        </authorList>
    </citation>
    <scope>NUCLEOTIDE SEQUENCE [LARGE SCALE GENOMIC DNA]</scope>
    <source>
        <strain evidence="5">CCUG 49584</strain>
    </source>
</reference>
<proteinExistence type="predicted"/>
<dbReference type="PANTHER" id="PTHR43877">
    <property type="entry name" value="AMINOALKYLPHOSPHONATE N-ACETYLTRANSFERASE-RELATED-RELATED"/>
    <property type="match status" value="1"/>
</dbReference>
<feature type="domain" description="N-acetyltransferase" evidence="3">
    <location>
        <begin position="1"/>
        <end position="155"/>
    </location>
</feature>
<dbReference type="InterPro" id="IPR016181">
    <property type="entry name" value="Acyl_CoA_acyltransferase"/>
</dbReference>
<accession>A0ABW3V5X0</accession>
<dbReference type="CDD" id="cd04301">
    <property type="entry name" value="NAT_SF"/>
    <property type="match status" value="1"/>
</dbReference>
<keyword evidence="1 4" id="KW-0808">Transferase</keyword>
<dbReference type="EC" id="2.3.1.-" evidence="4"/>
<dbReference type="GO" id="GO:0016746">
    <property type="term" value="F:acyltransferase activity"/>
    <property type="evidence" value="ECO:0007669"/>
    <property type="project" value="UniProtKB-KW"/>
</dbReference>
<evidence type="ECO:0000313" key="5">
    <source>
        <dbReference type="Proteomes" id="UP001597263"/>
    </source>
</evidence>
<evidence type="ECO:0000313" key="4">
    <source>
        <dbReference type="EMBL" id="MFD1228275.1"/>
    </source>
</evidence>
<dbReference type="PROSITE" id="PS51186">
    <property type="entry name" value="GNAT"/>
    <property type="match status" value="1"/>
</dbReference>
<dbReference type="SUPFAM" id="SSF55729">
    <property type="entry name" value="Acyl-CoA N-acyltransferases (Nat)"/>
    <property type="match status" value="1"/>
</dbReference>
<dbReference type="RefSeq" id="WP_289384738.1">
    <property type="nucleotide sequence ID" value="NZ_JAUCBM010000001.1"/>
</dbReference>
<evidence type="ECO:0000256" key="1">
    <source>
        <dbReference type="ARBA" id="ARBA00022679"/>
    </source>
</evidence>
<name>A0ABW3V5X0_9HYPH</name>
<keyword evidence="2 4" id="KW-0012">Acyltransferase</keyword>
<keyword evidence="5" id="KW-1185">Reference proteome</keyword>
<evidence type="ECO:0000256" key="2">
    <source>
        <dbReference type="ARBA" id="ARBA00023315"/>
    </source>
</evidence>
<comment type="caution">
    <text evidence="4">The sequence shown here is derived from an EMBL/GenBank/DDBJ whole genome shotgun (WGS) entry which is preliminary data.</text>
</comment>
<dbReference type="EMBL" id="JBHTMA010000040">
    <property type="protein sequence ID" value="MFD1228275.1"/>
    <property type="molecule type" value="Genomic_DNA"/>
</dbReference>
<dbReference type="InterPro" id="IPR000182">
    <property type="entry name" value="GNAT_dom"/>
</dbReference>
<dbReference type="InterPro" id="IPR050832">
    <property type="entry name" value="Bact_Acetyltransf"/>
</dbReference>
<dbReference type="Gene3D" id="3.40.630.30">
    <property type="match status" value="1"/>
</dbReference>